<evidence type="ECO:0000313" key="3">
    <source>
        <dbReference type="Proteomes" id="UP001144280"/>
    </source>
</evidence>
<dbReference type="Proteomes" id="UP001144280">
    <property type="component" value="Unassembled WGS sequence"/>
</dbReference>
<dbReference type="EMBL" id="BSDI01000038">
    <property type="protein sequence ID" value="GLI00910.1"/>
    <property type="molecule type" value="Genomic_DNA"/>
</dbReference>
<feature type="compositionally biased region" description="Low complexity" evidence="1">
    <location>
        <begin position="387"/>
        <end position="412"/>
    </location>
</feature>
<gene>
    <name evidence="2" type="ORF">Pa4123_61860</name>
</gene>
<sequence length="412" mass="42476">MTDNLRRYTVSSVVNTDTGELVGTPVVRAGHEDYNTFHTVNPLAANEQFRWVHVWAPNPDAAAAADVLTADLRSGGDRNRPVARALTGAAGLKPFSVAAVVHARSGRPIGEPIVAEGHHALAGATFVGRWGTRAHTVNVWALDHAAAVAQAFGADPDSGRVPGSAGMGSARGDPTDRAQTGVPDTEMAQREWNRLAGMPAAARAVLVADTVWNRDYPPAYRTAYTAAAIRVAAAATDAAATNPGAWLTLHELSSVAGQAISRLAPDQPAAPPADQRTVAAAQAAAAKPGPQPRWQRIAALATAAARTAGVQAGTLTAATDILAGWRAYSGHAIAEGVTINGRPARAWIGELLAAVNRDIAAPAAATGRTVAQLAREDQARGVFEPQAASAPNSRARTAASPAPASTTTRRTP</sequence>
<feature type="region of interest" description="Disordered" evidence="1">
    <location>
        <begin position="157"/>
        <end position="182"/>
    </location>
</feature>
<comment type="caution">
    <text evidence="2">The sequence shown here is derived from an EMBL/GenBank/DDBJ whole genome shotgun (WGS) entry which is preliminary data.</text>
</comment>
<keyword evidence="3" id="KW-1185">Reference proteome</keyword>
<protein>
    <submittedName>
        <fullName evidence="2">Uncharacterized protein</fullName>
    </submittedName>
</protein>
<dbReference type="RefSeq" id="WP_281901543.1">
    <property type="nucleotide sequence ID" value="NZ_BSDI01000038.1"/>
</dbReference>
<organism evidence="2 3">
    <name type="scientific">Phytohabitans aurantiacus</name>
    <dbReference type="NCBI Taxonomy" id="3016789"/>
    <lineage>
        <taxon>Bacteria</taxon>
        <taxon>Bacillati</taxon>
        <taxon>Actinomycetota</taxon>
        <taxon>Actinomycetes</taxon>
        <taxon>Micromonosporales</taxon>
        <taxon>Micromonosporaceae</taxon>
    </lineage>
</organism>
<name>A0ABQ5R3B8_9ACTN</name>
<proteinExistence type="predicted"/>
<evidence type="ECO:0000256" key="1">
    <source>
        <dbReference type="SAM" id="MobiDB-lite"/>
    </source>
</evidence>
<reference evidence="2" key="1">
    <citation type="submission" date="2022-12" db="EMBL/GenBank/DDBJ databases">
        <title>New Phytohabitans aurantiacus sp. RD004123 nov., an actinomycete isolated from soil.</title>
        <authorList>
            <person name="Triningsih D.W."/>
            <person name="Harunari E."/>
            <person name="Igarashi Y."/>
        </authorList>
    </citation>
    <scope>NUCLEOTIDE SEQUENCE</scope>
    <source>
        <strain evidence="2">RD004123</strain>
    </source>
</reference>
<accession>A0ABQ5R3B8</accession>
<evidence type="ECO:0000313" key="2">
    <source>
        <dbReference type="EMBL" id="GLI00910.1"/>
    </source>
</evidence>
<feature type="region of interest" description="Disordered" evidence="1">
    <location>
        <begin position="377"/>
        <end position="412"/>
    </location>
</feature>